<evidence type="ECO:0000259" key="2">
    <source>
        <dbReference type="Pfam" id="PF12172"/>
    </source>
</evidence>
<organism evidence="3 4">
    <name type="scientific">Nocardioides aquaticus</name>
    <dbReference type="NCBI Taxonomy" id="160826"/>
    <lineage>
        <taxon>Bacteria</taxon>
        <taxon>Bacillati</taxon>
        <taxon>Actinomycetota</taxon>
        <taxon>Actinomycetes</taxon>
        <taxon>Propionibacteriales</taxon>
        <taxon>Nocardioidaceae</taxon>
        <taxon>Nocardioides</taxon>
    </lineage>
</organism>
<dbReference type="InterPro" id="IPR002878">
    <property type="entry name" value="ChsH2_C"/>
</dbReference>
<dbReference type="RefSeq" id="WP_214057477.1">
    <property type="nucleotide sequence ID" value="NZ_BAAAHS010000306.1"/>
</dbReference>
<name>A0ABX8EBL6_9ACTN</name>
<dbReference type="SUPFAM" id="SSF50249">
    <property type="entry name" value="Nucleic acid-binding proteins"/>
    <property type="match status" value="1"/>
</dbReference>
<accession>A0ABX8EBL6</accession>
<keyword evidence="4" id="KW-1185">Reference proteome</keyword>
<dbReference type="PANTHER" id="PTHR34075:SF5">
    <property type="entry name" value="BLR3430 PROTEIN"/>
    <property type="match status" value="1"/>
</dbReference>
<gene>
    <name evidence="3" type="ORF">ENKNEFLB_00171</name>
</gene>
<evidence type="ECO:0000313" key="3">
    <source>
        <dbReference type="EMBL" id="QVT77802.1"/>
    </source>
</evidence>
<proteinExistence type="predicted"/>
<dbReference type="PANTHER" id="PTHR34075">
    <property type="entry name" value="BLR3430 PROTEIN"/>
    <property type="match status" value="1"/>
</dbReference>
<dbReference type="EMBL" id="CP075371">
    <property type="protein sequence ID" value="QVT77802.1"/>
    <property type="molecule type" value="Genomic_DNA"/>
</dbReference>
<reference evidence="3 4" key="1">
    <citation type="submission" date="2021-05" db="EMBL/GenBank/DDBJ databases">
        <title>Complete genome of Nocardioides aquaticus KCTC 9944T isolated from meromictic and hypersaline Ekho Lake, Antarctica.</title>
        <authorList>
            <person name="Hwang K."/>
            <person name="Kim K.M."/>
            <person name="Choe H."/>
        </authorList>
    </citation>
    <scope>NUCLEOTIDE SEQUENCE [LARGE SCALE GENOMIC DNA]</scope>
    <source>
        <strain evidence="3 4">KCTC 9944</strain>
    </source>
</reference>
<dbReference type="InterPro" id="IPR022002">
    <property type="entry name" value="ChsH2_Znr"/>
</dbReference>
<feature type="domain" description="ChsH2 C-terminal OB-fold" evidence="1">
    <location>
        <begin position="64"/>
        <end position="129"/>
    </location>
</feature>
<dbReference type="Pfam" id="PF01796">
    <property type="entry name" value="OB_ChsH2_C"/>
    <property type="match status" value="1"/>
</dbReference>
<feature type="domain" description="ChsH2 rubredoxin-like zinc ribbon" evidence="2">
    <location>
        <begin position="32"/>
        <end position="62"/>
    </location>
</feature>
<dbReference type="InterPro" id="IPR052513">
    <property type="entry name" value="Thioester_dehydratase-like"/>
</dbReference>
<evidence type="ECO:0008006" key="5">
    <source>
        <dbReference type="Google" id="ProtNLM"/>
    </source>
</evidence>
<dbReference type="Pfam" id="PF12172">
    <property type="entry name" value="zf-ChsH2"/>
    <property type="match status" value="1"/>
</dbReference>
<protein>
    <recommendedName>
        <fullName evidence="5">DNA-binding protein</fullName>
    </recommendedName>
</protein>
<sequence length="155" mass="16995">MADVTEPGVAAGHQIPVAEGLFEITDDGQVALVGSRCAACDAHYFPQALGCRNPACDATTVERVLLGRRGRLHSFTVQHYQPPALFRMSPWQPYAIGLVEIEEGLKVMAMLSDVDLESLEIDTPLRLATERLYEDEAGHDVLTYAYAPYEEGTSQ</sequence>
<dbReference type="InterPro" id="IPR012340">
    <property type="entry name" value="NA-bd_OB-fold"/>
</dbReference>
<evidence type="ECO:0000259" key="1">
    <source>
        <dbReference type="Pfam" id="PF01796"/>
    </source>
</evidence>
<dbReference type="Proteomes" id="UP000679307">
    <property type="component" value="Chromosome"/>
</dbReference>
<evidence type="ECO:0000313" key="4">
    <source>
        <dbReference type="Proteomes" id="UP000679307"/>
    </source>
</evidence>